<reference evidence="1 2" key="1">
    <citation type="submission" date="2018-09" db="EMBL/GenBank/DDBJ databases">
        <title>Paracoccus onubensis nov. sp. a moderate halophilic bacterium isolated from Gruta de las Maravillas (Aracena, Spain).</title>
        <authorList>
            <person name="Jurado V."/>
            <person name="Gutierrez-Patricio S."/>
            <person name="Gonzalez-Pimentel J.L."/>
            <person name="Laiz L."/>
            <person name="Saiz-Jimenez C."/>
        </authorList>
    </citation>
    <scope>NUCLEOTIDE SEQUENCE [LARGE SCALE GENOMIC DNA]</scope>
    <source>
        <strain evidence="1 2">DSM 19484</strain>
    </source>
</reference>
<dbReference type="EMBL" id="QZEV01000039">
    <property type="protein sequence ID" value="RJL04768.1"/>
    <property type="molecule type" value="Genomic_DNA"/>
</dbReference>
<name>A0A418ZW97_9RHOB</name>
<dbReference type="RefSeq" id="WP_119886307.1">
    <property type="nucleotide sequence ID" value="NZ_CP067169.1"/>
</dbReference>
<dbReference type="AlphaFoldDB" id="A0A418ZW97"/>
<comment type="caution">
    <text evidence="1">The sequence shown here is derived from an EMBL/GenBank/DDBJ whole genome shotgun (WGS) entry which is preliminary data.</text>
</comment>
<dbReference type="Proteomes" id="UP000285530">
    <property type="component" value="Unassembled WGS sequence"/>
</dbReference>
<evidence type="ECO:0000313" key="1">
    <source>
        <dbReference type="EMBL" id="RJL04768.1"/>
    </source>
</evidence>
<protein>
    <submittedName>
        <fullName evidence="1">Uncharacterized protein</fullName>
    </submittedName>
</protein>
<evidence type="ECO:0000313" key="2">
    <source>
        <dbReference type="Proteomes" id="UP000285530"/>
    </source>
</evidence>
<keyword evidence="2" id="KW-1185">Reference proteome</keyword>
<organism evidence="1 2">
    <name type="scientific">Paracoccus aestuarii</name>
    <dbReference type="NCBI Taxonomy" id="453842"/>
    <lineage>
        <taxon>Bacteria</taxon>
        <taxon>Pseudomonadati</taxon>
        <taxon>Pseudomonadota</taxon>
        <taxon>Alphaproteobacteria</taxon>
        <taxon>Rhodobacterales</taxon>
        <taxon>Paracoccaceae</taxon>
        <taxon>Paracoccus</taxon>
    </lineage>
</organism>
<gene>
    <name evidence="1" type="ORF">D3P06_09290</name>
</gene>
<accession>A0A418ZW97</accession>
<sequence length="139" mass="15424">MTETTEQPSRVATSPEIMQALRLLVDRQQEIRHLSGETYEAVLPLTALLDLLHRPQDQEELGRQLAEALRQILVSVQGAARDTAALVSAQRDLQQEVRTLSLRLQTMEATQQRLIRGQSALDQAITALGDDLFAEEGAP</sequence>
<proteinExistence type="predicted"/>